<dbReference type="OrthoDB" id="116827at2759"/>
<evidence type="ECO:0000256" key="3">
    <source>
        <dbReference type="ARBA" id="ARBA00022833"/>
    </source>
</evidence>
<organism evidence="8 9">
    <name type="scientific">Tilletiopsis washingtonensis</name>
    <dbReference type="NCBI Taxonomy" id="58919"/>
    <lineage>
        <taxon>Eukaryota</taxon>
        <taxon>Fungi</taxon>
        <taxon>Dikarya</taxon>
        <taxon>Basidiomycota</taxon>
        <taxon>Ustilaginomycotina</taxon>
        <taxon>Exobasidiomycetes</taxon>
        <taxon>Entylomatales</taxon>
        <taxon>Entylomatales incertae sedis</taxon>
        <taxon>Tilletiopsis</taxon>
    </lineage>
</organism>
<dbReference type="AlphaFoldDB" id="A0A316ZD43"/>
<dbReference type="PROSITE" id="PS50089">
    <property type="entry name" value="ZF_RING_2"/>
    <property type="match status" value="1"/>
</dbReference>
<dbReference type="EMBL" id="KZ819292">
    <property type="protein sequence ID" value="PWN98173.1"/>
    <property type="molecule type" value="Genomic_DNA"/>
</dbReference>
<dbReference type="Proteomes" id="UP000245946">
    <property type="component" value="Unassembled WGS sequence"/>
</dbReference>
<keyword evidence="9" id="KW-1185">Reference proteome</keyword>
<dbReference type="GO" id="GO:0008270">
    <property type="term" value="F:zinc ion binding"/>
    <property type="evidence" value="ECO:0007669"/>
    <property type="project" value="UniProtKB-KW"/>
</dbReference>
<dbReference type="STRING" id="58919.A0A316ZD43"/>
<feature type="compositionally biased region" description="Low complexity" evidence="6">
    <location>
        <begin position="135"/>
        <end position="153"/>
    </location>
</feature>
<dbReference type="Pfam" id="PF13445">
    <property type="entry name" value="zf-RING_UBOX"/>
    <property type="match status" value="1"/>
</dbReference>
<dbReference type="InterPro" id="IPR027370">
    <property type="entry name" value="Znf-RING_euk"/>
</dbReference>
<sequence length="340" mass="36554">MPRHSQNNTSRGYFTSGERAMLAGRYGTKSARLGADSMRRFNQCALCLDEAHLPVACAQGHLTCRECALTSALEQTAAIERTRDELARLERQQEEERERAREDARKKVLCDFERQTALGGRSQAGSSLARRRSRSPSPRAAVASGSGSSSRALVAREESGISSLPERIAAAAAAASDAAEAELLEQQAAEKRARFPAYWLPSLTPTARSGELEDLKKEAAKMTKPRCLVGSEHGHESSIKALVDVKFSPDPTDGKPTCPSCRKAITNSSTLNVLRRCGHVYCTACTTTLLGKRGEKAVCLECSKAIKDPAKDVIALQREGTGHVGAGNVEVKKAGLAFQG</sequence>
<evidence type="ECO:0000256" key="6">
    <source>
        <dbReference type="SAM" id="MobiDB-lite"/>
    </source>
</evidence>
<dbReference type="PANTHER" id="PTHR13063:SF10">
    <property type="entry name" value="NITRIC OXIDE SYNTHASE-INTERACTING PROTEIN"/>
    <property type="match status" value="1"/>
</dbReference>
<evidence type="ECO:0000256" key="1">
    <source>
        <dbReference type="ARBA" id="ARBA00022723"/>
    </source>
</evidence>
<dbReference type="PANTHER" id="PTHR13063">
    <property type="entry name" value="ENOS INTERACTING PROTEIN"/>
    <property type="match status" value="1"/>
</dbReference>
<keyword evidence="5" id="KW-0175">Coiled coil</keyword>
<name>A0A316ZD43_9BASI</name>
<dbReference type="InterPro" id="IPR016818">
    <property type="entry name" value="NOSIP"/>
</dbReference>
<proteinExistence type="predicted"/>
<gene>
    <name evidence="8" type="ORF">FA09DRAFT_329797</name>
</gene>
<dbReference type="InterPro" id="IPR013083">
    <property type="entry name" value="Znf_RING/FYVE/PHD"/>
</dbReference>
<evidence type="ECO:0000313" key="9">
    <source>
        <dbReference type="Proteomes" id="UP000245946"/>
    </source>
</evidence>
<dbReference type="SUPFAM" id="SSF57850">
    <property type="entry name" value="RING/U-box"/>
    <property type="match status" value="1"/>
</dbReference>
<dbReference type="RefSeq" id="XP_025598452.1">
    <property type="nucleotide sequence ID" value="XM_025742330.1"/>
</dbReference>
<evidence type="ECO:0000256" key="2">
    <source>
        <dbReference type="ARBA" id="ARBA00022771"/>
    </source>
</evidence>
<accession>A0A316ZD43</accession>
<evidence type="ECO:0000256" key="5">
    <source>
        <dbReference type="SAM" id="Coils"/>
    </source>
</evidence>
<dbReference type="InterPro" id="IPR001841">
    <property type="entry name" value="Znf_RING"/>
</dbReference>
<dbReference type="GO" id="GO:0005634">
    <property type="term" value="C:nucleus"/>
    <property type="evidence" value="ECO:0007669"/>
    <property type="project" value="TreeGrafter"/>
</dbReference>
<protein>
    <recommendedName>
        <fullName evidence="7">RING-type domain-containing protein</fullName>
    </recommendedName>
</protein>
<keyword evidence="3" id="KW-0862">Zinc</keyword>
<dbReference type="GeneID" id="37269874"/>
<feature type="coiled-coil region" evidence="5">
    <location>
        <begin position="72"/>
        <end position="106"/>
    </location>
</feature>
<feature type="domain" description="RING-type" evidence="7">
    <location>
        <begin position="258"/>
        <end position="303"/>
    </location>
</feature>
<reference evidence="8 9" key="1">
    <citation type="journal article" date="2018" name="Mol. Biol. Evol.">
        <title>Broad Genomic Sampling Reveals a Smut Pathogenic Ancestry of the Fungal Clade Ustilaginomycotina.</title>
        <authorList>
            <person name="Kijpornyongpan T."/>
            <person name="Mondo S.J."/>
            <person name="Barry K."/>
            <person name="Sandor L."/>
            <person name="Lee J."/>
            <person name="Lipzen A."/>
            <person name="Pangilinan J."/>
            <person name="LaButti K."/>
            <person name="Hainaut M."/>
            <person name="Henrissat B."/>
            <person name="Grigoriev I.V."/>
            <person name="Spatafora J.W."/>
            <person name="Aime M.C."/>
        </authorList>
    </citation>
    <scope>NUCLEOTIDE SEQUENCE [LARGE SCALE GENOMIC DNA]</scope>
    <source>
        <strain evidence="8 9">MCA 4186</strain>
    </source>
</reference>
<dbReference type="GO" id="GO:0061630">
    <property type="term" value="F:ubiquitin protein ligase activity"/>
    <property type="evidence" value="ECO:0007669"/>
    <property type="project" value="InterPro"/>
</dbReference>
<keyword evidence="1" id="KW-0479">Metal-binding</keyword>
<evidence type="ECO:0000313" key="8">
    <source>
        <dbReference type="EMBL" id="PWN98173.1"/>
    </source>
</evidence>
<evidence type="ECO:0000259" key="7">
    <source>
        <dbReference type="PROSITE" id="PS50089"/>
    </source>
</evidence>
<feature type="region of interest" description="Disordered" evidence="6">
    <location>
        <begin position="120"/>
        <end position="158"/>
    </location>
</feature>
<keyword evidence="2 4" id="KW-0863">Zinc-finger</keyword>
<evidence type="ECO:0000256" key="4">
    <source>
        <dbReference type="PROSITE-ProRule" id="PRU00175"/>
    </source>
</evidence>
<dbReference type="Gene3D" id="3.30.40.10">
    <property type="entry name" value="Zinc/RING finger domain, C3HC4 (zinc finger)"/>
    <property type="match status" value="1"/>
</dbReference>